<evidence type="ECO:0000313" key="3">
    <source>
        <dbReference type="Proteomes" id="UP000472263"/>
    </source>
</evidence>
<reference evidence="2" key="2">
    <citation type="submission" date="2025-08" db="UniProtKB">
        <authorList>
            <consortium name="Ensembl"/>
        </authorList>
    </citation>
    <scope>IDENTIFICATION</scope>
</reference>
<dbReference type="InParanoid" id="A0A667Y7H7"/>
<reference evidence="2" key="1">
    <citation type="submission" date="2019-06" db="EMBL/GenBank/DDBJ databases">
        <authorList>
            <consortium name="Wellcome Sanger Institute Data Sharing"/>
        </authorList>
    </citation>
    <scope>NUCLEOTIDE SEQUENCE [LARGE SCALE GENOMIC DNA]</scope>
</reference>
<dbReference type="AlphaFoldDB" id="A0A667Y7H7"/>
<proteinExistence type="predicted"/>
<organism evidence="2 3">
    <name type="scientific">Myripristis murdjan</name>
    <name type="common">pinecone soldierfish</name>
    <dbReference type="NCBI Taxonomy" id="586833"/>
    <lineage>
        <taxon>Eukaryota</taxon>
        <taxon>Metazoa</taxon>
        <taxon>Chordata</taxon>
        <taxon>Craniata</taxon>
        <taxon>Vertebrata</taxon>
        <taxon>Euteleostomi</taxon>
        <taxon>Actinopterygii</taxon>
        <taxon>Neopterygii</taxon>
        <taxon>Teleostei</taxon>
        <taxon>Neoteleostei</taxon>
        <taxon>Acanthomorphata</taxon>
        <taxon>Holocentriformes</taxon>
        <taxon>Holocentridae</taxon>
        <taxon>Myripristis</taxon>
    </lineage>
</organism>
<feature type="region of interest" description="Disordered" evidence="1">
    <location>
        <begin position="52"/>
        <end position="74"/>
    </location>
</feature>
<dbReference type="GeneTree" id="ENSGT01010000229167"/>
<dbReference type="InterPro" id="IPR027267">
    <property type="entry name" value="AH/BAR_dom_sf"/>
</dbReference>
<feature type="compositionally biased region" description="Low complexity" evidence="1">
    <location>
        <begin position="58"/>
        <end position="74"/>
    </location>
</feature>
<name>A0A667Y7H7_9TELE</name>
<protein>
    <submittedName>
        <fullName evidence="2">Uncharacterized protein</fullName>
    </submittedName>
</protein>
<evidence type="ECO:0000256" key="1">
    <source>
        <dbReference type="SAM" id="MobiDB-lite"/>
    </source>
</evidence>
<dbReference type="Ensembl" id="ENSMMDT00005017756.1">
    <property type="protein sequence ID" value="ENSMMDP00005017321.1"/>
    <property type="gene ID" value="ENSMMDG00005008722.1"/>
</dbReference>
<dbReference type="Proteomes" id="UP000472263">
    <property type="component" value="Chromosome 6"/>
</dbReference>
<dbReference type="Gene3D" id="1.20.1270.60">
    <property type="entry name" value="Arfaptin homology (AH) domain/BAR domain"/>
    <property type="match status" value="1"/>
</dbReference>
<keyword evidence="3" id="KW-1185">Reference proteome</keyword>
<accession>A0A667Y7H7</accession>
<dbReference type="SUPFAM" id="SSF103657">
    <property type="entry name" value="BAR/IMD domain-like"/>
    <property type="match status" value="1"/>
</dbReference>
<reference evidence="2" key="3">
    <citation type="submission" date="2025-09" db="UniProtKB">
        <authorList>
            <consortium name="Ensembl"/>
        </authorList>
    </citation>
    <scope>IDENTIFICATION</scope>
</reference>
<sequence>TILAGRRKQGKKMYFQLFFRLMGAEGTKLDQDFVKMEKTLLVELLSRTTEFLQPNPGTTTNTTNTTTVNNNITT</sequence>
<evidence type="ECO:0000313" key="2">
    <source>
        <dbReference type="Ensembl" id="ENSMMDP00005017321.1"/>
    </source>
</evidence>